<dbReference type="OrthoDB" id="2735536at2759"/>
<dbReference type="InterPro" id="IPR050425">
    <property type="entry name" value="NAD(P)_dehydrat-like"/>
</dbReference>
<dbReference type="Gene3D" id="3.40.50.720">
    <property type="entry name" value="NAD(P)-binding Rossmann-like Domain"/>
    <property type="match status" value="1"/>
</dbReference>
<dbReference type="STRING" id="205917.A0A4Y9Z757"/>
<evidence type="ECO:0000313" key="4">
    <source>
        <dbReference type="EMBL" id="TFY69960.1"/>
    </source>
</evidence>
<reference evidence="4 5" key="1">
    <citation type="submission" date="2019-02" db="EMBL/GenBank/DDBJ databases">
        <title>Genome sequencing of the rare red list fungi Dentipellis fragilis.</title>
        <authorList>
            <person name="Buettner E."/>
            <person name="Kellner H."/>
        </authorList>
    </citation>
    <scope>NUCLEOTIDE SEQUENCE [LARGE SCALE GENOMIC DNA]</scope>
    <source>
        <strain evidence="4 5">DSM 105465</strain>
    </source>
</reference>
<organism evidence="4 5">
    <name type="scientific">Dentipellis fragilis</name>
    <dbReference type="NCBI Taxonomy" id="205917"/>
    <lineage>
        <taxon>Eukaryota</taxon>
        <taxon>Fungi</taxon>
        <taxon>Dikarya</taxon>
        <taxon>Basidiomycota</taxon>
        <taxon>Agaricomycotina</taxon>
        <taxon>Agaricomycetes</taxon>
        <taxon>Russulales</taxon>
        <taxon>Hericiaceae</taxon>
        <taxon>Dentipellis</taxon>
    </lineage>
</organism>
<accession>A0A4Y9Z757</accession>
<evidence type="ECO:0000313" key="5">
    <source>
        <dbReference type="Proteomes" id="UP000298327"/>
    </source>
</evidence>
<evidence type="ECO:0000256" key="2">
    <source>
        <dbReference type="ARBA" id="ARBA00023445"/>
    </source>
</evidence>
<dbReference type="EMBL" id="SEOQ01000123">
    <property type="protein sequence ID" value="TFY69960.1"/>
    <property type="molecule type" value="Genomic_DNA"/>
</dbReference>
<dbReference type="PANTHER" id="PTHR10366">
    <property type="entry name" value="NAD DEPENDENT EPIMERASE/DEHYDRATASE"/>
    <property type="match status" value="1"/>
</dbReference>
<evidence type="ECO:0000256" key="1">
    <source>
        <dbReference type="ARBA" id="ARBA00023002"/>
    </source>
</evidence>
<protein>
    <recommendedName>
        <fullName evidence="3">NAD-dependent epimerase/dehydratase domain-containing protein</fullName>
    </recommendedName>
</protein>
<keyword evidence="5" id="KW-1185">Reference proteome</keyword>
<dbReference type="GO" id="GO:0016616">
    <property type="term" value="F:oxidoreductase activity, acting on the CH-OH group of donors, NAD or NADP as acceptor"/>
    <property type="evidence" value="ECO:0007669"/>
    <property type="project" value="TreeGrafter"/>
</dbReference>
<dbReference type="InterPro" id="IPR036291">
    <property type="entry name" value="NAD(P)-bd_dom_sf"/>
</dbReference>
<dbReference type="Pfam" id="PF01370">
    <property type="entry name" value="Epimerase"/>
    <property type="match status" value="1"/>
</dbReference>
<comment type="similarity">
    <text evidence="2">Belongs to the NAD(P)-dependent epimerase/dehydratase family. Dihydroflavonol-4-reductase subfamily.</text>
</comment>
<name>A0A4Y9Z757_9AGAM</name>
<sequence length="294" mass="30612">MSSNIQTVLVTGASGFLGSTIVDELLADGYKVRGYVPLFYLSSFQVFMRAYVGNRTARSAKAPRVKAAYASFGDRFDVALVDDLATSDLSGAFEGVDALIHVGSPLAGKATPEVLIKVNSILPPFLSICDTDTTGIQSAVDGTLRVLDAALKAGVTKVVATASIISLASPARMHTPVTIGASGQSPLSPHPDPPPHILTNHASHVPDWSDDTLERATAAGPLAIYGISKTLAEQALWKFAAAHPELDVATVHPGFLYGKPGHGQVLDTPADGTVPSSSGGSYSLDHGDLLHMCI</sequence>
<feature type="domain" description="NAD-dependent epimerase/dehydratase" evidence="3">
    <location>
        <begin position="8"/>
        <end position="118"/>
    </location>
</feature>
<evidence type="ECO:0000259" key="3">
    <source>
        <dbReference type="Pfam" id="PF01370"/>
    </source>
</evidence>
<dbReference type="AlphaFoldDB" id="A0A4Y9Z757"/>
<dbReference type="InterPro" id="IPR001509">
    <property type="entry name" value="Epimerase_deHydtase"/>
</dbReference>
<keyword evidence="1" id="KW-0560">Oxidoreductase</keyword>
<dbReference type="SUPFAM" id="SSF51735">
    <property type="entry name" value="NAD(P)-binding Rossmann-fold domains"/>
    <property type="match status" value="1"/>
</dbReference>
<proteinExistence type="inferred from homology"/>
<gene>
    <name evidence="4" type="ORF">EVG20_g2920</name>
</gene>
<comment type="caution">
    <text evidence="4">The sequence shown here is derived from an EMBL/GenBank/DDBJ whole genome shotgun (WGS) entry which is preliminary data.</text>
</comment>
<dbReference type="PANTHER" id="PTHR10366:SF564">
    <property type="entry name" value="STEROL-4-ALPHA-CARBOXYLATE 3-DEHYDROGENASE, DECARBOXYLATING"/>
    <property type="match status" value="1"/>
</dbReference>
<dbReference type="Proteomes" id="UP000298327">
    <property type="component" value="Unassembled WGS sequence"/>
</dbReference>